<name>A0A4U0VKI9_9PEZI</name>
<protein>
    <recommendedName>
        <fullName evidence="1">Thioesterase domain-containing protein</fullName>
    </recommendedName>
</protein>
<evidence type="ECO:0000313" key="6">
    <source>
        <dbReference type="Proteomes" id="UP001175353"/>
    </source>
</evidence>
<evidence type="ECO:0000313" key="4">
    <source>
        <dbReference type="EMBL" id="TKA49402.1"/>
    </source>
</evidence>
<dbReference type="OrthoDB" id="506431at2759"/>
<dbReference type="InterPro" id="IPR006683">
    <property type="entry name" value="Thioestr_dom"/>
</dbReference>
<dbReference type="PANTHER" id="PTHR47260">
    <property type="entry name" value="UPF0644 PROTEIN PB2B4.06"/>
    <property type="match status" value="1"/>
</dbReference>
<dbReference type="AlphaFoldDB" id="A0A4U0VKI9"/>
<keyword evidence="6" id="KW-1185">Reference proteome</keyword>
<reference evidence="4 5" key="1">
    <citation type="submission" date="2017-03" db="EMBL/GenBank/DDBJ databases">
        <title>Genomes of endolithic fungi from Antarctica.</title>
        <authorList>
            <person name="Coleine C."/>
            <person name="Masonjones S."/>
            <person name="Stajich J.E."/>
        </authorList>
    </citation>
    <scope>NUCLEOTIDE SEQUENCE [LARGE SCALE GENOMIC DNA]</scope>
    <source>
        <strain evidence="4 5">CCFEE 5311</strain>
    </source>
</reference>
<evidence type="ECO:0000313" key="2">
    <source>
        <dbReference type="EMBL" id="KAK0310843.1"/>
    </source>
</evidence>
<dbReference type="Pfam" id="PF03061">
    <property type="entry name" value="4HBT"/>
    <property type="match status" value="1"/>
</dbReference>
<dbReference type="Proteomes" id="UP001175353">
    <property type="component" value="Unassembled WGS sequence"/>
</dbReference>
<evidence type="ECO:0000313" key="3">
    <source>
        <dbReference type="EMBL" id="KAK0989816.1"/>
    </source>
</evidence>
<evidence type="ECO:0000259" key="1">
    <source>
        <dbReference type="Pfam" id="PF03061"/>
    </source>
</evidence>
<feature type="domain" description="Thioesterase" evidence="1">
    <location>
        <begin position="90"/>
        <end position="166"/>
    </location>
</feature>
<gene>
    <name evidence="4" type="ORF">B0A54_00068</name>
    <name evidence="2" type="ORF">LTR82_014590</name>
    <name evidence="3" type="ORF">LTR91_009082</name>
</gene>
<dbReference type="STRING" id="329885.A0A4U0VKI9"/>
<evidence type="ECO:0000313" key="5">
    <source>
        <dbReference type="Proteomes" id="UP000310066"/>
    </source>
</evidence>
<comment type="caution">
    <text evidence="4">The sequence shown here is derived from an EMBL/GenBank/DDBJ whole genome shotgun (WGS) entry which is preliminary data.</text>
</comment>
<accession>A0A4U0VKI9</accession>
<dbReference type="Proteomes" id="UP000310066">
    <property type="component" value="Unassembled WGS sequence"/>
</dbReference>
<dbReference type="Gene3D" id="3.10.129.10">
    <property type="entry name" value="Hotdog Thioesterase"/>
    <property type="match status" value="1"/>
</dbReference>
<dbReference type="InterPro" id="IPR029069">
    <property type="entry name" value="HotDog_dom_sf"/>
</dbReference>
<reference evidence="3" key="3">
    <citation type="submission" date="2023-06" db="EMBL/GenBank/DDBJ databases">
        <title>Black Yeasts Isolated from many extreme environments.</title>
        <authorList>
            <person name="Coleine C."/>
            <person name="Stajich J.E."/>
            <person name="Selbmann L."/>
        </authorList>
    </citation>
    <scope>NUCLEOTIDE SEQUENCE</scope>
    <source>
        <strain evidence="3">CCFEE 5200</strain>
    </source>
</reference>
<dbReference type="EMBL" id="NAJP01000001">
    <property type="protein sequence ID" value="TKA49402.1"/>
    <property type="molecule type" value="Genomic_DNA"/>
</dbReference>
<dbReference type="PANTHER" id="PTHR47260:SF3">
    <property type="entry name" value="THIOESTERASE FAMILY PROTEIN (AFU_ORTHOLOGUE AFUA_7G03960)"/>
    <property type="match status" value="1"/>
</dbReference>
<dbReference type="SUPFAM" id="SSF54637">
    <property type="entry name" value="Thioesterase/thiol ester dehydrase-isomerase"/>
    <property type="match status" value="1"/>
</dbReference>
<proteinExistence type="predicted"/>
<dbReference type="Proteomes" id="UP001168146">
    <property type="component" value="Unassembled WGS sequence"/>
</dbReference>
<organism evidence="4 5">
    <name type="scientific">Friedmanniomyces endolithicus</name>
    <dbReference type="NCBI Taxonomy" id="329885"/>
    <lineage>
        <taxon>Eukaryota</taxon>
        <taxon>Fungi</taxon>
        <taxon>Dikarya</taxon>
        <taxon>Ascomycota</taxon>
        <taxon>Pezizomycotina</taxon>
        <taxon>Dothideomycetes</taxon>
        <taxon>Dothideomycetidae</taxon>
        <taxon>Mycosphaerellales</taxon>
        <taxon>Teratosphaeriaceae</taxon>
        <taxon>Friedmanniomyces</taxon>
    </lineage>
</organism>
<sequence length="181" mass="19164">MADHPDFQSLPWTQRLLASPNLTILSENNTKDMTPTTMFNTTLCRPGAINAHISFSRPATAPDALPGNGGIVDEQCMLLSVGHALDGKPGRAHGGFNSLVLDQLCGKAAHYSAPNAIPPATATLTVDYKAPVATPCVVLARAWVVEVTGRKIWVRGVIEDGERRVLASGRALFIAGRAGVL</sequence>
<dbReference type="CDD" id="cd03443">
    <property type="entry name" value="PaaI_thioesterase"/>
    <property type="match status" value="1"/>
</dbReference>
<dbReference type="EMBL" id="JAUJLE010000073">
    <property type="protein sequence ID" value="KAK0989816.1"/>
    <property type="molecule type" value="Genomic_DNA"/>
</dbReference>
<reference evidence="2" key="2">
    <citation type="submission" date="2021-12" db="EMBL/GenBank/DDBJ databases">
        <title>Black yeast isolated from Biological Soil Crust.</title>
        <authorList>
            <person name="Kurbessoian T."/>
        </authorList>
    </citation>
    <scope>NUCLEOTIDE SEQUENCE</scope>
    <source>
        <strain evidence="2">CCFEE 5208</strain>
    </source>
</reference>
<dbReference type="EMBL" id="JASUXU010000073">
    <property type="protein sequence ID" value="KAK0310843.1"/>
    <property type="molecule type" value="Genomic_DNA"/>
</dbReference>
<dbReference type="InterPro" id="IPR052061">
    <property type="entry name" value="PTE-AB_protein"/>
</dbReference>